<dbReference type="InterPro" id="IPR001650">
    <property type="entry name" value="Helicase_C-like"/>
</dbReference>
<feature type="domain" description="Helicase C-terminal" evidence="6">
    <location>
        <begin position="204"/>
        <end position="370"/>
    </location>
</feature>
<dbReference type="InterPro" id="IPR013689">
    <property type="entry name" value="RNA_helicase_ATP-dep_HrpB_C"/>
</dbReference>
<keyword evidence="1" id="KW-0547">Nucleotide-binding</keyword>
<evidence type="ECO:0000313" key="8">
    <source>
        <dbReference type="Proteomes" id="UP000596248"/>
    </source>
</evidence>
<dbReference type="InterPro" id="IPR011545">
    <property type="entry name" value="DEAD/DEAH_box_helicase_dom"/>
</dbReference>
<evidence type="ECO:0000256" key="4">
    <source>
        <dbReference type="ARBA" id="ARBA00022840"/>
    </source>
</evidence>
<dbReference type="CDD" id="cd17990">
    <property type="entry name" value="DEXHc_HrpB"/>
    <property type="match status" value="1"/>
</dbReference>
<keyword evidence="2" id="KW-0378">Hydrolase</keyword>
<keyword evidence="3 7" id="KW-0347">Helicase</keyword>
<dbReference type="Gene3D" id="1.20.120.1080">
    <property type="match status" value="1"/>
</dbReference>
<evidence type="ECO:0000256" key="2">
    <source>
        <dbReference type="ARBA" id="ARBA00022801"/>
    </source>
</evidence>
<dbReference type="CDD" id="cd18791">
    <property type="entry name" value="SF2_C_RHA"/>
    <property type="match status" value="1"/>
</dbReference>
<dbReference type="Pfam" id="PF08482">
    <property type="entry name" value="HrpB_C"/>
    <property type="match status" value="1"/>
</dbReference>
<evidence type="ECO:0000259" key="6">
    <source>
        <dbReference type="PROSITE" id="PS51194"/>
    </source>
</evidence>
<dbReference type="EMBL" id="CP069127">
    <property type="protein sequence ID" value="QRG69085.1"/>
    <property type="molecule type" value="Genomic_DNA"/>
</dbReference>
<dbReference type="PANTHER" id="PTHR43519">
    <property type="entry name" value="ATP-DEPENDENT RNA HELICASE HRPB"/>
    <property type="match status" value="1"/>
</dbReference>
<dbReference type="PANTHER" id="PTHR43519:SF1">
    <property type="entry name" value="ATP-DEPENDENT RNA HELICASE HRPB"/>
    <property type="match status" value="1"/>
</dbReference>
<dbReference type="PIRSF" id="PIRSF005496">
    <property type="entry name" value="ATP_hel_hrpB"/>
    <property type="match status" value="1"/>
</dbReference>
<evidence type="ECO:0000259" key="5">
    <source>
        <dbReference type="PROSITE" id="PS51192"/>
    </source>
</evidence>
<dbReference type="Proteomes" id="UP000596248">
    <property type="component" value="Chromosome"/>
</dbReference>
<name>A0ABX7FVR2_BRECH</name>
<dbReference type="InterPro" id="IPR014001">
    <property type="entry name" value="Helicase_ATP-bd"/>
</dbReference>
<dbReference type="Gene3D" id="3.40.50.300">
    <property type="entry name" value="P-loop containing nucleotide triphosphate hydrolases"/>
    <property type="match status" value="2"/>
</dbReference>
<reference evidence="7 8" key="1">
    <citation type="submission" date="2021-01" db="EMBL/GenBank/DDBJ databases">
        <title>Identification of strong promoters based on the transcriptome of Brevibacillus choshinensis.</title>
        <authorList>
            <person name="Yao D."/>
            <person name="Zhang K."/>
            <person name="Wu J."/>
        </authorList>
    </citation>
    <scope>NUCLEOTIDE SEQUENCE [LARGE SCALE GENOMIC DNA]</scope>
    <source>
        <strain evidence="7 8">HPD31-SP3</strain>
    </source>
</reference>
<keyword evidence="8" id="KW-1185">Reference proteome</keyword>
<dbReference type="NCBIfam" id="TIGR01970">
    <property type="entry name" value="DEAH_box_HrpB"/>
    <property type="match status" value="1"/>
</dbReference>
<dbReference type="PROSITE" id="PS51194">
    <property type="entry name" value="HELICASE_CTER"/>
    <property type="match status" value="1"/>
</dbReference>
<dbReference type="SMART" id="SM00490">
    <property type="entry name" value="HELICc"/>
    <property type="match status" value="1"/>
</dbReference>
<dbReference type="RefSeq" id="WP_203356082.1">
    <property type="nucleotide sequence ID" value="NZ_CP069127.1"/>
</dbReference>
<dbReference type="SUPFAM" id="SSF52540">
    <property type="entry name" value="P-loop containing nucleoside triphosphate hydrolases"/>
    <property type="match status" value="2"/>
</dbReference>
<protein>
    <submittedName>
        <fullName evidence="7">ATP-dependent helicase HrpB</fullName>
    </submittedName>
</protein>
<dbReference type="Pfam" id="PF00271">
    <property type="entry name" value="Helicase_C"/>
    <property type="match status" value="1"/>
</dbReference>
<dbReference type="InterPro" id="IPR010225">
    <property type="entry name" value="HrpB"/>
</dbReference>
<dbReference type="SMART" id="SM00847">
    <property type="entry name" value="HA2"/>
    <property type="match status" value="1"/>
</dbReference>
<evidence type="ECO:0000256" key="1">
    <source>
        <dbReference type="ARBA" id="ARBA00022741"/>
    </source>
</evidence>
<dbReference type="Pfam" id="PF00270">
    <property type="entry name" value="DEAD"/>
    <property type="match status" value="1"/>
</dbReference>
<dbReference type="GO" id="GO:0004386">
    <property type="term" value="F:helicase activity"/>
    <property type="evidence" value="ECO:0007669"/>
    <property type="project" value="UniProtKB-KW"/>
</dbReference>
<evidence type="ECO:0000313" key="7">
    <source>
        <dbReference type="EMBL" id="QRG69085.1"/>
    </source>
</evidence>
<accession>A0ABX7FVR2</accession>
<dbReference type="InterPro" id="IPR049614">
    <property type="entry name" value="HrpB_DEXH"/>
</dbReference>
<keyword evidence="4" id="KW-0067">ATP-binding</keyword>
<dbReference type="InterPro" id="IPR027417">
    <property type="entry name" value="P-loop_NTPase"/>
</dbReference>
<feature type="domain" description="Helicase ATP-binding" evidence="5">
    <location>
        <begin position="14"/>
        <end position="178"/>
    </location>
</feature>
<dbReference type="SMART" id="SM00487">
    <property type="entry name" value="DEXDc"/>
    <property type="match status" value="1"/>
</dbReference>
<evidence type="ECO:0000256" key="3">
    <source>
        <dbReference type="ARBA" id="ARBA00022806"/>
    </source>
</evidence>
<gene>
    <name evidence="7" type="primary">hrpB</name>
    <name evidence="7" type="ORF">JNE38_08090</name>
</gene>
<organism evidence="7 8">
    <name type="scientific">Brevibacillus choshinensis</name>
    <dbReference type="NCBI Taxonomy" id="54911"/>
    <lineage>
        <taxon>Bacteria</taxon>
        <taxon>Bacillati</taxon>
        <taxon>Bacillota</taxon>
        <taxon>Bacilli</taxon>
        <taxon>Bacillales</taxon>
        <taxon>Paenibacillaceae</taxon>
        <taxon>Brevibacillus</taxon>
    </lineage>
</organism>
<dbReference type="InterPro" id="IPR007502">
    <property type="entry name" value="Helicase-assoc_dom"/>
</dbReference>
<dbReference type="PROSITE" id="PS51192">
    <property type="entry name" value="HELICASE_ATP_BIND_1"/>
    <property type="match status" value="1"/>
</dbReference>
<proteinExistence type="predicted"/>
<sequence length="837" mass="92566">MVPLPIDEIMPQLIETLRSHTRAVLVAAPGAGKTTRVPLALRDEPWLAGKRILMLEPRRLAARSSARYMASALGEQVGETVGYRVKMEAKVGPSTRIEVITEGVLTRMLQADPGLSDVGLILFDEFHERSLHADLGLALSLQTQSFFREDLRLVVMSATMDAAAVSQLLNDAPVIVSEGRVFPVETRYLPRSLEGRLETNIVQMIRQALIEETGDMLVFLPGAGEIRRVEALLRESGLPANAFVAPLYGALPQEAQDAAIAQGVPGKRKIVLATSIAETSLTVEGVRIVIDSGLMRVPRFSPRTGMTRLETIQVSRASADQRRGRAGRLAPGVCYRMWTQQEDRALPAHTTPEIREADLTPLALELAAWGADDPADLAWLDPPPKASLEHAHELLIQLGALDSSRRITSHGRDLAEMGMHPRIAHMIRRATERGLTDLACELAALLGERDILRGRSHLEADLRLRVEALRSVAGGGMAKRGEVEVDEGACRRIWQEAGHLKQSWGNMHKERTQSSDSLMEIGALLAEAYPDRIGQRRGSGKYLLRNGRGAAFASEQSLSYAPYIVAAQLDDQGTDSRILLAASLTEDQLEDVCMESIEEETAVWWEKSSQSVRARKRSRLGALILSEATVAQADPEAVTAALMSGIASEGLGLLPWSRSARQLQDRLLFMHGLDKAWPDVSDEALTRTMEEWLGPHVHGCKSRDDLARLSLPTILAETLSWNQRRELDEYAPTHIVVPSGSRVPIDYSDPESPILAVRLQELFGWKETPRIGMGRVPLTLHLLSPAQRPVQVTRDLASFWQNAYFEVKKDLKGRYPKHYWPDDPLQAIPTNRTRPRT</sequence>